<dbReference type="InterPro" id="IPR036291">
    <property type="entry name" value="NAD(P)-bd_dom_sf"/>
</dbReference>
<organism evidence="5 6">
    <name type="scientific">Spongiactinospora gelatinilytica</name>
    <dbReference type="NCBI Taxonomy" id="2666298"/>
    <lineage>
        <taxon>Bacteria</taxon>
        <taxon>Bacillati</taxon>
        <taxon>Actinomycetota</taxon>
        <taxon>Actinomycetes</taxon>
        <taxon>Streptosporangiales</taxon>
        <taxon>Streptosporangiaceae</taxon>
        <taxon>Spongiactinospora</taxon>
    </lineage>
</organism>
<dbReference type="InterPro" id="IPR057326">
    <property type="entry name" value="KR_dom"/>
</dbReference>
<dbReference type="InterPro" id="IPR002347">
    <property type="entry name" value="SDR_fam"/>
</dbReference>
<dbReference type="PRINTS" id="PR00081">
    <property type="entry name" value="GDHRDH"/>
</dbReference>
<dbReference type="PANTHER" id="PTHR24321">
    <property type="entry name" value="DEHYDROGENASES, SHORT CHAIN"/>
    <property type="match status" value="1"/>
</dbReference>
<dbReference type="SUPFAM" id="SSF51735">
    <property type="entry name" value="NAD(P)-binding Rossmann-fold domains"/>
    <property type="match status" value="1"/>
</dbReference>
<dbReference type="InterPro" id="IPR020904">
    <property type="entry name" value="Sc_DH/Rdtase_CS"/>
</dbReference>
<reference evidence="5 6" key="1">
    <citation type="submission" date="2018-01" db="EMBL/GenBank/DDBJ databases">
        <title>Draft genome sequence of Sphaerisporangium sp. 7K107.</title>
        <authorList>
            <person name="Sahin N."/>
            <person name="Saygin H."/>
            <person name="Ay H."/>
        </authorList>
    </citation>
    <scope>NUCLEOTIDE SEQUENCE [LARGE SCALE GENOMIC DNA]</scope>
    <source>
        <strain evidence="5 6">7K107</strain>
    </source>
</reference>
<dbReference type="FunFam" id="3.40.50.720:FF:000084">
    <property type="entry name" value="Short-chain dehydrogenase reductase"/>
    <property type="match status" value="1"/>
</dbReference>
<dbReference type="Gene3D" id="3.40.50.720">
    <property type="entry name" value="NAD(P)-binding Rossmann-like Domain"/>
    <property type="match status" value="1"/>
</dbReference>
<keyword evidence="6" id="KW-1185">Reference proteome</keyword>
<name>A0A2W2F4T2_9ACTN</name>
<dbReference type="GO" id="GO:0016491">
    <property type="term" value="F:oxidoreductase activity"/>
    <property type="evidence" value="ECO:0007669"/>
    <property type="project" value="UniProtKB-KW"/>
</dbReference>
<evidence type="ECO:0000313" key="6">
    <source>
        <dbReference type="Proteomes" id="UP000248544"/>
    </source>
</evidence>
<feature type="domain" description="Ketoreductase" evidence="4">
    <location>
        <begin position="15"/>
        <end position="195"/>
    </location>
</feature>
<proteinExistence type="inferred from homology"/>
<dbReference type="AlphaFoldDB" id="A0A2W2F4T2"/>
<dbReference type="PROSITE" id="PS00061">
    <property type="entry name" value="ADH_SHORT"/>
    <property type="match status" value="1"/>
</dbReference>
<evidence type="ECO:0000259" key="4">
    <source>
        <dbReference type="SMART" id="SM00822"/>
    </source>
</evidence>
<keyword evidence="2" id="KW-0560">Oxidoreductase</keyword>
<gene>
    <name evidence="5" type="ORF">C1I98_35605</name>
</gene>
<evidence type="ECO:0000256" key="1">
    <source>
        <dbReference type="ARBA" id="ARBA00006484"/>
    </source>
</evidence>
<evidence type="ECO:0000256" key="2">
    <source>
        <dbReference type="ARBA" id="ARBA00023002"/>
    </source>
</evidence>
<dbReference type="PANTHER" id="PTHR24321:SF8">
    <property type="entry name" value="ESTRADIOL 17-BETA-DEHYDROGENASE 8-RELATED"/>
    <property type="match status" value="1"/>
</dbReference>
<comment type="caution">
    <text evidence="5">The sequence shown here is derived from an EMBL/GenBank/DDBJ whole genome shotgun (WGS) entry which is preliminary data.</text>
</comment>
<comment type="similarity">
    <text evidence="1">Belongs to the short-chain dehydrogenases/reductases (SDR) family.</text>
</comment>
<evidence type="ECO:0000313" key="5">
    <source>
        <dbReference type="EMBL" id="PZG24479.1"/>
    </source>
</evidence>
<dbReference type="Proteomes" id="UP000248544">
    <property type="component" value="Unassembled WGS sequence"/>
</dbReference>
<protein>
    <submittedName>
        <fullName evidence="5">Short-chain dehydrogenase</fullName>
    </submittedName>
</protein>
<dbReference type="Pfam" id="PF13561">
    <property type="entry name" value="adh_short_C2"/>
    <property type="match status" value="1"/>
</dbReference>
<dbReference type="EMBL" id="POUA01000497">
    <property type="protein sequence ID" value="PZG24479.1"/>
    <property type="molecule type" value="Genomic_DNA"/>
</dbReference>
<keyword evidence="3" id="KW-0520">NAD</keyword>
<sequence>MNPDEPPRAEERPLSGVIVTGGASGIGRACALAIAEGGRPVAVWDADEAGARGTAKEAAMLTPLPTFGLAVDVTDTASLGPAIAASREVIGPIGGLVHAAAILGPAAIAEITDERWDAVLNVDLRAQLMLTRALLGDLGDAPDAAVVGIGAIEGIVGLAGAPAYCAAKAGLLGLTRSMAAELAPAGIRVNAVCPGYIDTPELAEALDGDRAAVSMFACKSPLARLGRPEEVAHAVRFLLSEEASFITGTHLTVDGGATSTDL</sequence>
<accession>A0A2W2F4T2</accession>
<evidence type="ECO:0000256" key="3">
    <source>
        <dbReference type="ARBA" id="ARBA00023027"/>
    </source>
</evidence>
<dbReference type="SMART" id="SM00822">
    <property type="entry name" value="PKS_KR"/>
    <property type="match status" value="1"/>
</dbReference>